<proteinExistence type="inferred from homology"/>
<dbReference type="InterPro" id="IPR012934">
    <property type="entry name" value="Znf_AD"/>
</dbReference>
<dbReference type="EnsemblMetazoa" id="ENSAATROPT012091">
    <property type="protein sequence ID" value="ENSAATROPP010959"/>
    <property type="gene ID" value="ENSAATROPG009841"/>
</dbReference>
<dbReference type="PROSITE" id="PS51915">
    <property type="entry name" value="ZAD"/>
    <property type="match status" value="1"/>
</dbReference>
<feature type="domain" description="C2H2-type" evidence="13">
    <location>
        <begin position="377"/>
        <end position="404"/>
    </location>
</feature>
<dbReference type="FunFam" id="3.30.160.60:FF:001442">
    <property type="entry name" value="zinc finger protein 696"/>
    <property type="match status" value="1"/>
</dbReference>
<evidence type="ECO:0000256" key="5">
    <source>
        <dbReference type="ARBA" id="ARBA00022771"/>
    </source>
</evidence>
<keyword evidence="4" id="KW-0677">Repeat</keyword>
<evidence type="ECO:0000259" key="14">
    <source>
        <dbReference type="PROSITE" id="PS51915"/>
    </source>
</evidence>
<keyword evidence="5 9" id="KW-0863">Zinc-finger</keyword>
<feature type="domain" description="ZAD" evidence="14">
    <location>
        <begin position="15"/>
        <end position="100"/>
    </location>
</feature>
<feature type="domain" description="C2H2-type" evidence="13">
    <location>
        <begin position="517"/>
        <end position="546"/>
    </location>
</feature>
<evidence type="ECO:0000256" key="10">
    <source>
        <dbReference type="PROSITE-ProRule" id="PRU01263"/>
    </source>
</evidence>
<keyword evidence="6 10" id="KW-0862">Zinc</keyword>
<feature type="compositionally biased region" description="Polar residues" evidence="12">
    <location>
        <begin position="223"/>
        <end position="240"/>
    </location>
</feature>
<dbReference type="SUPFAM" id="SSF57667">
    <property type="entry name" value="beta-beta-alpha zinc fingers"/>
    <property type="match status" value="5"/>
</dbReference>
<feature type="domain" description="C2H2-type" evidence="13">
    <location>
        <begin position="461"/>
        <end position="488"/>
    </location>
</feature>
<dbReference type="InterPro" id="IPR013087">
    <property type="entry name" value="Znf_C2H2_type"/>
</dbReference>
<organism evidence="15 16">
    <name type="scientific">Anopheles atroparvus</name>
    <name type="common">European mosquito</name>
    <dbReference type="NCBI Taxonomy" id="41427"/>
    <lineage>
        <taxon>Eukaryota</taxon>
        <taxon>Metazoa</taxon>
        <taxon>Ecdysozoa</taxon>
        <taxon>Arthropoda</taxon>
        <taxon>Hexapoda</taxon>
        <taxon>Insecta</taxon>
        <taxon>Pterygota</taxon>
        <taxon>Neoptera</taxon>
        <taxon>Endopterygota</taxon>
        <taxon>Diptera</taxon>
        <taxon>Nematocera</taxon>
        <taxon>Culicoidea</taxon>
        <taxon>Culicidae</taxon>
        <taxon>Anophelinae</taxon>
        <taxon>Anopheles</taxon>
    </lineage>
</organism>
<evidence type="ECO:0000256" key="11">
    <source>
        <dbReference type="SAM" id="Coils"/>
    </source>
</evidence>
<feature type="domain" description="C2H2-type" evidence="13">
    <location>
        <begin position="405"/>
        <end position="432"/>
    </location>
</feature>
<feature type="region of interest" description="Disordered" evidence="12">
    <location>
        <begin position="202"/>
        <end position="284"/>
    </location>
</feature>
<keyword evidence="16" id="KW-1185">Reference proteome</keyword>
<protein>
    <recommendedName>
        <fullName evidence="17">Protein krueppel</fullName>
    </recommendedName>
</protein>
<feature type="binding site" evidence="10">
    <location>
        <position position="76"/>
    </location>
    <ligand>
        <name>Zn(2+)</name>
        <dbReference type="ChEBI" id="CHEBI:29105"/>
    </ligand>
</feature>
<evidence type="ECO:0000256" key="8">
    <source>
        <dbReference type="ARBA" id="ARBA00023242"/>
    </source>
</evidence>
<evidence type="ECO:0000256" key="4">
    <source>
        <dbReference type="ARBA" id="ARBA00022737"/>
    </source>
</evidence>
<evidence type="ECO:0000313" key="16">
    <source>
        <dbReference type="Proteomes" id="UP000075880"/>
    </source>
</evidence>
<evidence type="ECO:0000256" key="12">
    <source>
        <dbReference type="SAM" id="MobiDB-lite"/>
    </source>
</evidence>
<dbReference type="InterPro" id="IPR050331">
    <property type="entry name" value="Zinc_finger"/>
</dbReference>
<dbReference type="GO" id="GO:0010468">
    <property type="term" value="P:regulation of gene expression"/>
    <property type="evidence" value="ECO:0007669"/>
    <property type="project" value="TreeGrafter"/>
</dbReference>
<keyword evidence="3 10" id="KW-0479">Metal-binding</keyword>
<accession>A0AAG5DJH6</accession>
<sequence>MDEDSICAPKVPISPFCRICIAIKDVNYNIHETISDGSRAISLHMMLAKLFPAVFNDEQVQNDGIMSWPDRVCEECKHTVAMAYHLYELCVASAERLEKLLAVEEVVLDETEKKISVEMEVEEEEEENQLVTTFSKQSVPKFKAESTRSIGFLKKRARKNHKGNGPSQLASMKQEPLGIAYQTKALVETAVEIGSADSVHDSIDAAQSPVPSEDSAKVKSEVSEAQLTASCPTVETTETNGPEPKRRKKTRESSRVSKIKSEKRTKPASDNADRIDEDTGRTGEPQTKIDLYRCQLCEGPTYTSPTELTNHLKKDHPDQISCCDKCPKVFMSEPAFQHHQYCHAIGRSHFCMFCDKGFITEELLKGHVRTHTHRTDYLCFLCGKEFSNSSNLRQHVKRHYGEKPFACDQCPMRFSTKGYLTRHQQTHTKVKKFACDTCGSLFSRQYTLVKHQLLHTGARYFSCEVCKMSFTSSDHVKRHMRTHTGEKPYKCGCCGRAFAQSNDMVKHMRTHLGDNAYQCDRCEASYRLLSELRNHYKEHYLPGDNPNGSVEEENEIRFTSMNILNRQFHKKP</sequence>
<dbReference type="GO" id="GO:0008270">
    <property type="term" value="F:zinc ion binding"/>
    <property type="evidence" value="ECO:0007669"/>
    <property type="project" value="UniProtKB-UniRule"/>
</dbReference>
<dbReference type="SUPFAM" id="SSF57716">
    <property type="entry name" value="Glucocorticoid receptor-like (DNA-binding domain)"/>
    <property type="match status" value="1"/>
</dbReference>
<dbReference type="FunFam" id="3.30.160.60:FF:000072">
    <property type="entry name" value="zinc finger protein 143 isoform X1"/>
    <property type="match status" value="1"/>
</dbReference>
<evidence type="ECO:0000256" key="7">
    <source>
        <dbReference type="ARBA" id="ARBA00023125"/>
    </source>
</evidence>
<feature type="domain" description="C2H2-type" evidence="13">
    <location>
        <begin position="489"/>
        <end position="516"/>
    </location>
</feature>
<feature type="coiled-coil region" evidence="11">
    <location>
        <begin position="94"/>
        <end position="128"/>
    </location>
</feature>
<evidence type="ECO:0000256" key="6">
    <source>
        <dbReference type="ARBA" id="ARBA00022833"/>
    </source>
</evidence>
<dbReference type="AlphaFoldDB" id="A0AAG5DJH6"/>
<dbReference type="InterPro" id="IPR036236">
    <property type="entry name" value="Znf_C2H2_sf"/>
</dbReference>
<dbReference type="GO" id="GO:0005634">
    <property type="term" value="C:nucleus"/>
    <property type="evidence" value="ECO:0007669"/>
    <property type="project" value="UniProtKB-SubCell"/>
</dbReference>
<dbReference type="Pfam" id="PF00096">
    <property type="entry name" value="zf-C2H2"/>
    <property type="match status" value="5"/>
</dbReference>
<dbReference type="FunFam" id="3.30.160.60:FF:000875">
    <property type="entry name" value="zinc finger protein 236 isoform X7"/>
    <property type="match status" value="1"/>
</dbReference>
<dbReference type="Pfam" id="PF12171">
    <property type="entry name" value="zf-C2H2_jaz"/>
    <property type="match status" value="1"/>
</dbReference>
<evidence type="ECO:0000259" key="13">
    <source>
        <dbReference type="PROSITE" id="PS50157"/>
    </source>
</evidence>
<keyword evidence="7" id="KW-0238">DNA-binding</keyword>
<evidence type="ECO:0000256" key="1">
    <source>
        <dbReference type="ARBA" id="ARBA00004123"/>
    </source>
</evidence>
<dbReference type="GO" id="GO:0003677">
    <property type="term" value="F:DNA binding"/>
    <property type="evidence" value="ECO:0007669"/>
    <property type="project" value="UniProtKB-KW"/>
</dbReference>
<comment type="similarity">
    <text evidence="2">Belongs to the krueppel C2H2-type zinc-finger protein family.</text>
</comment>
<dbReference type="PANTHER" id="PTHR16515:SF66">
    <property type="entry name" value="C2H2-TYPE DOMAIN-CONTAINING PROTEIN"/>
    <property type="match status" value="1"/>
</dbReference>
<keyword evidence="11" id="KW-0175">Coiled coil</keyword>
<feature type="compositionally biased region" description="Basic and acidic residues" evidence="12">
    <location>
        <begin position="251"/>
        <end position="281"/>
    </location>
</feature>
<dbReference type="InterPro" id="IPR022755">
    <property type="entry name" value="Znf_C2H2_jaz"/>
</dbReference>
<feature type="domain" description="C2H2-type" evidence="13">
    <location>
        <begin position="349"/>
        <end position="376"/>
    </location>
</feature>
<evidence type="ECO:0000256" key="9">
    <source>
        <dbReference type="PROSITE-ProRule" id="PRU00042"/>
    </source>
</evidence>
<name>A0AAG5DJH6_ANOAO</name>
<dbReference type="PROSITE" id="PS00028">
    <property type="entry name" value="ZINC_FINGER_C2H2_1"/>
    <property type="match status" value="8"/>
</dbReference>
<dbReference type="Gene3D" id="3.30.160.60">
    <property type="entry name" value="Classic Zinc Finger"/>
    <property type="match status" value="7"/>
</dbReference>
<evidence type="ECO:0000313" key="15">
    <source>
        <dbReference type="EnsemblMetazoa" id="ENSAATROPP010959"/>
    </source>
</evidence>
<comment type="subcellular location">
    <subcellularLocation>
        <location evidence="1">Nucleus</location>
    </subcellularLocation>
</comment>
<dbReference type="PROSITE" id="PS50157">
    <property type="entry name" value="ZINC_FINGER_C2H2_2"/>
    <property type="match status" value="7"/>
</dbReference>
<feature type="binding site" evidence="10">
    <location>
        <position position="17"/>
    </location>
    <ligand>
        <name>Zn(2+)</name>
        <dbReference type="ChEBI" id="CHEBI:29105"/>
    </ligand>
</feature>
<feature type="binding site" evidence="10">
    <location>
        <position position="73"/>
    </location>
    <ligand>
        <name>Zn(2+)</name>
        <dbReference type="ChEBI" id="CHEBI:29105"/>
    </ligand>
</feature>
<dbReference type="PANTHER" id="PTHR16515">
    <property type="entry name" value="PR DOMAIN ZINC FINGER PROTEIN"/>
    <property type="match status" value="1"/>
</dbReference>
<evidence type="ECO:0008006" key="17">
    <source>
        <dbReference type="Google" id="ProtNLM"/>
    </source>
</evidence>
<dbReference type="SMART" id="SM00868">
    <property type="entry name" value="zf-AD"/>
    <property type="match status" value="1"/>
</dbReference>
<keyword evidence="8" id="KW-0539">Nucleus</keyword>
<dbReference type="Pfam" id="PF07776">
    <property type="entry name" value="zf-AD"/>
    <property type="match status" value="1"/>
</dbReference>
<feature type="domain" description="C2H2-type" evidence="13">
    <location>
        <begin position="433"/>
        <end position="460"/>
    </location>
</feature>
<reference evidence="15" key="1">
    <citation type="submission" date="2024-04" db="UniProtKB">
        <authorList>
            <consortium name="EnsemblMetazoa"/>
        </authorList>
    </citation>
    <scope>IDENTIFICATION</scope>
    <source>
        <strain evidence="15">EBRO</strain>
    </source>
</reference>
<evidence type="ECO:0000256" key="2">
    <source>
        <dbReference type="ARBA" id="ARBA00006991"/>
    </source>
</evidence>
<dbReference type="SMART" id="SM00355">
    <property type="entry name" value="ZnF_C2H2"/>
    <property type="match status" value="9"/>
</dbReference>
<evidence type="ECO:0000256" key="3">
    <source>
        <dbReference type="ARBA" id="ARBA00022723"/>
    </source>
</evidence>
<dbReference type="Proteomes" id="UP000075880">
    <property type="component" value="Unassembled WGS sequence"/>
</dbReference>
<feature type="binding site" evidence="10">
    <location>
        <position position="20"/>
    </location>
    <ligand>
        <name>Zn(2+)</name>
        <dbReference type="ChEBI" id="CHEBI:29105"/>
    </ligand>
</feature>